<comment type="cofactor">
    <cofactor evidence="1">
        <name>Mg(2+)</name>
        <dbReference type="ChEBI" id="CHEBI:18420"/>
    </cofactor>
</comment>
<reference evidence="6" key="2">
    <citation type="submission" date="2020-05" db="UniProtKB">
        <authorList>
            <consortium name="EnsemblMetazoa"/>
        </authorList>
    </citation>
    <scope>IDENTIFICATION</scope>
    <source>
        <strain evidence="6">WRAIR2</strain>
    </source>
</reference>
<evidence type="ECO:0000259" key="5">
    <source>
        <dbReference type="Pfam" id="PF21530"/>
    </source>
</evidence>
<name>A0A182N6N5_9DIPT</name>
<dbReference type="STRING" id="7168.A0A182N6N5"/>
<evidence type="ECO:0000256" key="1">
    <source>
        <dbReference type="RuleBase" id="RU363044"/>
    </source>
</evidence>
<dbReference type="EC" id="5.6.2.3" evidence="1"/>
<feature type="region of interest" description="Disordered" evidence="2">
    <location>
        <begin position="290"/>
        <end position="315"/>
    </location>
</feature>
<accession>A0A182N6N5</accession>
<keyword evidence="1" id="KW-0067">ATP-binding</keyword>
<feature type="domain" description="DNA helicase Pif1-like DEAD-box helicase" evidence="3">
    <location>
        <begin position="934"/>
        <end position="1060"/>
    </location>
</feature>
<evidence type="ECO:0000313" key="7">
    <source>
        <dbReference type="Proteomes" id="UP000075884"/>
    </source>
</evidence>
<evidence type="ECO:0000313" key="6">
    <source>
        <dbReference type="EnsemblMetazoa" id="ADIR003308-PA"/>
    </source>
</evidence>
<dbReference type="VEuPathDB" id="VectorBase:ADIR003308"/>
<protein>
    <recommendedName>
        <fullName evidence="1">ATP-dependent DNA helicase</fullName>
        <ecNumber evidence="1">5.6.2.3</ecNumber>
    </recommendedName>
</protein>
<keyword evidence="1" id="KW-0227">DNA damage</keyword>
<proteinExistence type="inferred from homology"/>
<keyword evidence="1" id="KW-0233">DNA recombination</keyword>
<dbReference type="GO" id="GO:0005524">
    <property type="term" value="F:ATP binding"/>
    <property type="evidence" value="ECO:0007669"/>
    <property type="project" value="UniProtKB-KW"/>
</dbReference>
<reference evidence="7" key="1">
    <citation type="submission" date="2013-03" db="EMBL/GenBank/DDBJ databases">
        <title>The Genome Sequence of Anopheles dirus WRAIR2.</title>
        <authorList>
            <consortium name="The Broad Institute Genomics Platform"/>
            <person name="Neafsey D.E."/>
            <person name="Walton C."/>
            <person name="Walker B."/>
            <person name="Young S.K."/>
            <person name="Zeng Q."/>
            <person name="Gargeya S."/>
            <person name="Fitzgerald M."/>
            <person name="Haas B."/>
            <person name="Abouelleil A."/>
            <person name="Allen A.W."/>
            <person name="Alvarado L."/>
            <person name="Arachchi H.M."/>
            <person name="Berlin A.M."/>
            <person name="Chapman S.B."/>
            <person name="Gainer-Dewar J."/>
            <person name="Goldberg J."/>
            <person name="Griggs A."/>
            <person name="Gujja S."/>
            <person name="Hansen M."/>
            <person name="Howarth C."/>
            <person name="Imamovic A."/>
            <person name="Ireland A."/>
            <person name="Larimer J."/>
            <person name="McCowan C."/>
            <person name="Murphy C."/>
            <person name="Pearson M."/>
            <person name="Poon T.W."/>
            <person name="Priest M."/>
            <person name="Roberts A."/>
            <person name="Saif S."/>
            <person name="Shea T."/>
            <person name="Sisk P."/>
            <person name="Sykes S."/>
            <person name="Wortman J."/>
            <person name="Nusbaum C."/>
            <person name="Birren B."/>
        </authorList>
    </citation>
    <scope>NUCLEOTIDE SEQUENCE [LARGE SCALE GENOMIC DNA]</scope>
    <source>
        <strain evidence="7">WRAIR2</strain>
    </source>
</reference>
<dbReference type="GO" id="GO:0016887">
    <property type="term" value="F:ATP hydrolysis activity"/>
    <property type="evidence" value="ECO:0007669"/>
    <property type="project" value="RHEA"/>
</dbReference>
<comment type="similarity">
    <text evidence="1">Belongs to the helicase family.</text>
</comment>
<keyword evidence="1" id="KW-0347">Helicase</keyword>
<dbReference type="Pfam" id="PF05970">
    <property type="entry name" value="PIF1"/>
    <property type="match status" value="1"/>
</dbReference>
<dbReference type="GO" id="GO:0006281">
    <property type="term" value="P:DNA repair"/>
    <property type="evidence" value="ECO:0007669"/>
    <property type="project" value="UniProtKB-KW"/>
</dbReference>
<feature type="domain" description="Helitron helicase-like" evidence="4">
    <location>
        <begin position="322"/>
        <end position="503"/>
    </location>
</feature>
<keyword evidence="1" id="KW-0234">DNA repair</keyword>
<dbReference type="InterPro" id="IPR027417">
    <property type="entry name" value="P-loop_NTPase"/>
</dbReference>
<dbReference type="PANTHER" id="PTHR10492:SF57">
    <property type="entry name" value="ATP-DEPENDENT DNA HELICASE"/>
    <property type="match status" value="1"/>
</dbReference>
<keyword evidence="1" id="KW-0378">Hydrolase</keyword>
<dbReference type="Proteomes" id="UP000075884">
    <property type="component" value="Unassembled WGS sequence"/>
</dbReference>
<dbReference type="InterPro" id="IPR025476">
    <property type="entry name" value="Helitron_helicase-like"/>
</dbReference>
<keyword evidence="7" id="KW-1185">Reference proteome</keyword>
<evidence type="ECO:0000256" key="2">
    <source>
        <dbReference type="SAM" id="MobiDB-lite"/>
    </source>
</evidence>
<comment type="catalytic activity">
    <reaction evidence="1">
        <text>ATP + H2O = ADP + phosphate + H(+)</text>
        <dbReference type="Rhea" id="RHEA:13065"/>
        <dbReference type="ChEBI" id="CHEBI:15377"/>
        <dbReference type="ChEBI" id="CHEBI:15378"/>
        <dbReference type="ChEBI" id="CHEBI:30616"/>
        <dbReference type="ChEBI" id="CHEBI:43474"/>
        <dbReference type="ChEBI" id="CHEBI:456216"/>
        <dbReference type="EC" id="5.6.2.3"/>
    </reaction>
</comment>
<dbReference type="SUPFAM" id="SSF52540">
    <property type="entry name" value="P-loop containing nucleoside triphosphate hydrolases"/>
    <property type="match status" value="1"/>
</dbReference>
<evidence type="ECO:0000259" key="3">
    <source>
        <dbReference type="Pfam" id="PF05970"/>
    </source>
</evidence>
<dbReference type="GO" id="GO:0043139">
    <property type="term" value="F:5'-3' DNA helicase activity"/>
    <property type="evidence" value="ECO:0007669"/>
    <property type="project" value="UniProtKB-EC"/>
</dbReference>
<keyword evidence="1" id="KW-0547">Nucleotide-binding</keyword>
<dbReference type="EnsemblMetazoa" id="ADIR003308-RA">
    <property type="protein sequence ID" value="ADIR003308-PA"/>
    <property type="gene ID" value="ADIR003308"/>
</dbReference>
<dbReference type="AlphaFoldDB" id="A0A182N6N5"/>
<dbReference type="InterPro" id="IPR049163">
    <property type="entry name" value="Pif1-like_2B_dom"/>
</dbReference>
<evidence type="ECO:0000259" key="4">
    <source>
        <dbReference type="Pfam" id="PF14214"/>
    </source>
</evidence>
<dbReference type="GO" id="GO:0000723">
    <property type="term" value="P:telomere maintenance"/>
    <property type="evidence" value="ECO:0007669"/>
    <property type="project" value="InterPro"/>
</dbReference>
<dbReference type="Pfam" id="PF14214">
    <property type="entry name" value="Helitron_like_N"/>
    <property type="match status" value="1"/>
</dbReference>
<dbReference type="GO" id="GO:0006310">
    <property type="term" value="P:DNA recombination"/>
    <property type="evidence" value="ECO:0007669"/>
    <property type="project" value="UniProtKB-KW"/>
</dbReference>
<dbReference type="Pfam" id="PF21530">
    <property type="entry name" value="Pif1_2B_dom"/>
    <property type="match status" value="1"/>
</dbReference>
<dbReference type="PANTHER" id="PTHR10492">
    <property type="match status" value="1"/>
</dbReference>
<sequence>MFSRFGRRTWKIGLGYHDDYHHPQRHRLPLWEPCPYCAAMKWPTETSSLCCNGGQIVLPSFDEPPVALQQLFQNTEFIRNIRAYNNAFAFTSMGASIRANDRVRQDESVAAHRGVYNYRIQGALCHRIGSLTPLPGHTPQFAQLYFYDSSSEEQRDASIDARVEYNRALNRAIVSTLHSIVERHNPLAAIFHHAYERMNPENNLQLRIHARMQNVDQRRYNRPTVDEIGGIFVCTENAEPRDIILQKRTTGALMSVFDHNQLYDALQYPLLHPYGEVGWTFGLRKEPRRGNVRTSRNVEETGSDNEDSFQRSSSLQVSPREYAAYRICWREGQHSLLHRGGRLMQQYCVDQFCKMEGQRLKYQRDHQSNLRADAYAGIMDLANLEHIINEIPRHATPQITSDTTRPPSTTTTLARAGTRIILAPSFVGSDRYMRAQYQDAMAIVRAMGKPDLFITVTCNPAWPEVTRILLQRQQAADRPDLTARVFRLKLKAILDDISAGALGDRYMRAQYQDAMAIVRAMGKPDLFITVTCNPAWPEVTRILLQRQQAADRPDLTARVFRLKLKAILDDISAGALGLQVAQIHVIEFQKRGLPHAHCLLILGENDKPRTEQDFDRLVSAEIPDPQNAELYETVTKCMMHGPCGRSNLQAPCMKDGTCSKHYPKAFCEQTSRANNGYPLYRRRNNGRTVTVKGVVLDNRHVVPYNPWLSHKYNCHINVEVCTTVTSVKYLYKYVYKGHDRIAVSLNESVDEIQQYLDARYISASESCWRIMRFEIQAKSHTIVQLPIHLEHQQSVLFRPQDTVAAVLNRGHNTMLTRFFELAANDNFAKTLTYQEIPMYYRYALPKQTQRLSWHNTGKNWIRRCRNSANNVIGRMVSCSMTLMERYCMRLLLCYRKGPTSFEDLRTVDGTVCVTYQQAATLAGLLQDDSEWDRTMQEASQLAELIRQTSLIVWDEASMSSRYALEAVDRTLQDIMGIQRPFGGKVMLLSGDFRQILPIVPKGSDAQIINQCLKRSPLWAQCHVMRLKVNMRVTMATNEARASELQTFAEFLLQIDVAAINNAVLDRLPEISKEYLSVDTLVNPEEHNNLQLPSEYLNSLNMSGVPLHRLMLKRFAPVLLMRNLNTQLGLCNGTRLQIVDLKRNCVHARILTGKRRGEDVLLPRIYCDSNDAGLPFQIRRKQFPLQVCFGMTINKSQGQSLNHLGLFLPTNVFAHGQLYVALSRVTSRQNVAVLILHPAQENREGVATKNIVYKEIVGI</sequence>
<dbReference type="InterPro" id="IPR010285">
    <property type="entry name" value="DNA_helicase_pif1-like_DEAD"/>
</dbReference>
<dbReference type="Gene3D" id="3.40.50.300">
    <property type="entry name" value="P-loop containing nucleotide triphosphate hydrolases"/>
    <property type="match status" value="1"/>
</dbReference>
<organism evidence="6 7">
    <name type="scientific">Anopheles dirus</name>
    <dbReference type="NCBI Taxonomy" id="7168"/>
    <lineage>
        <taxon>Eukaryota</taxon>
        <taxon>Metazoa</taxon>
        <taxon>Ecdysozoa</taxon>
        <taxon>Arthropoda</taxon>
        <taxon>Hexapoda</taxon>
        <taxon>Insecta</taxon>
        <taxon>Pterygota</taxon>
        <taxon>Neoptera</taxon>
        <taxon>Endopterygota</taxon>
        <taxon>Diptera</taxon>
        <taxon>Nematocera</taxon>
        <taxon>Culicoidea</taxon>
        <taxon>Culicidae</taxon>
        <taxon>Anophelinae</taxon>
        <taxon>Anopheles</taxon>
    </lineage>
</organism>
<feature type="domain" description="DNA helicase Pif1-like 2B" evidence="5">
    <location>
        <begin position="1094"/>
        <end position="1140"/>
    </location>
</feature>